<dbReference type="Gene3D" id="3.60.21.10">
    <property type="match status" value="1"/>
</dbReference>
<keyword evidence="2" id="KW-0479">Metal-binding</keyword>
<evidence type="ECO:0000259" key="3">
    <source>
        <dbReference type="Pfam" id="PF12850"/>
    </source>
</evidence>
<dbReference type="RefSeq" id="WP_061567045.1">
    <property type="nucleotide sequence ID" value="NZ_JAABON010000003.1"/>
</dbReference>
<evidence type="ECO:0000313" key="7">
    <source>
        <dbReference type="Proteomes" id="UP000075288"/>
    </source>
</evidence>
<comment type="caution">
    <text evidence="5">The sequence shown here is derived from an EMBL/GenBank/DDBJ whole genome shotgun (WGS) entry which is preliminary data.</text>
</comment>
<dbReference type="Proteomes" id="UP000075288">
    <property type="component" value="Unassembled WGS sequence"/>
</dbReference>
<dbReference type="InterPro" id="IPR041802">
    <property type="entry name" value="MPP_YfcE"/>
</dbReference>
<dbReference type="InterPro" id="IPR000979">
    <property type="entry name" value="Phosphodiesterase_MJ0936/Vps29"/>
</dbReference>
<dbReference type="Proteomes" id="UP001223084">
    <property type="component" value="Unassembled WGS sequence"/>
</dbReference>
<dbReference type="PATRIC" id="fig|1398.25.peg.1302"/>
<reference evidence="7 8" key="1">
    <citation type="submission" date="2016-01" db="EMBL/GenBank/DDBJ databases">
        <title>Genome Sequences of Twelve Sporeforming Bacillus Species Isolated from Foods.</title>
        <authorList>
            <person name="Berendsen E.M."/>
            <person name="Wells-Bennik M.H."/>
            <person name="Krawcyk A.O."/>
            <person name="De Jong A."/>
            <person name="Holsappel S."/>
            <person name="Eijlander R.T."/>
            <person name="Kuipers O.P."/>
        </authorList>
    </citation>
    <scope>NUCLEOTIDE SEQUENCE [LARGE SCALE GENOMIC DNA]</scope>
    <source>
        <strain evidence="4 7">B4098</strain>
        <strain evidence="5 8">B4099</strain>
    </source>
</reference>
<dbReference type="SUPFAM" id="SSF56300">
    <property type="entry name" value="Metallo-dependent phosphatases"/>
    <property type="match status" value="1"/>
</dbReference>
<proteinExistence type="inferred from homology"/>
<dbReference type="Pfam" id="PF12850">
    <property type="entry name" value="Metallophos_2"/>
    <property type="match status" value="1"/>
</dbReference>
<evidence type="ECO:0000313" key="4">
    <source>
        <dbReference type="EMBL" id="KYC59405.1"/>
    </source>
</evidence>
<comment type="similarity">
    <text evidence="1 2">Belongs to the metallophosphoesterase superfamily. YfcE family.</text>
</comment>
<dbReference type="GO" id="GO:0046872">
    <property type="term" value="F:metal ion binding"/>
    <property type="evidence" value="ECO:0007669"/>
    <property type="project" value="UniProtKB-KW"/>
</dbReference>
<name>A0A150KIX7_HEYCO</name>
<dbReference type="AlphaFoldDB" id="A0A150KIX7"/>
<organism evidence="5 8">
    <name type="scientific">Heyndrickxia coagulans</name>
    <name type="common">Weizmannia coagulans</name>
    <dbReference type="NCBI Taxonomy" id="1398"/>
    <lineage>
        <taxon>Bacteria</taxon>
        <taxon>Bacillati</taxon>
        <taxon>Bacillota</taxon>
        <taxon>Bacilli</taxon>
        <taxon>Bacillales</taxon>
        <taxon>Bacillaceae</taxon>
        <taxon>Heyndrickxia</taxon>
    </lineage>
</organism>
<reference evidence="6" key="2">
    <citation type="submission" date="2023-06" db="EMBL/GenBank/DDBJ databases">
        <title>Probiogenomic evaluation and L lactic producing Weizmannia coaggulans BKMTCR2-2 from tree bark.</title>
        <authorList>
            <person name="Mahittikon J."/>
            <person name="Tanasupawat S."/>
        </authorList>
    </citation>
    <scope>NUCLEOTIDE SEQUENCE</scope>
    <source>
        <strain evidence="6">BKMTCR2-2</strain>
    </source>
</reference>
<dbReference type="GO" id="GO:0016787">
    <property type="term" value="F:hydrolase activity"/>
    <property type="evidence" value="ECO:0007669"/>
    <property type="project" value="UniProtKB-UniRule"/>
</dbReference>
<sequence>MKLLIASDSHGLTEELIELKRRYGGEMDAMIHCGDSELRADEEAIRDFLTVRGNCDYERKFPLDITKEIGDSKIFVTHGHHYNVKMTLLNLSYKAKEVGADFVFFGHSHILGAELIENTLFLNPGSLLMPRGRTERTYAIVEKNGNTIRVSFYTDKHRELEDLRQEFSL</sequence>
<dbReference type="CDD" id="cd00841">
    <property type="entry name" value="MPP_YfcE"/>
    <property type="match status" value="1"/>
</dbReference>
<dbReference type="PANTHER" id="PTHR11124">
    <property type="entry name" value="VACUOLAR SORTING PROTEIN VPS29"/>
    <property type="match status" value="1"/>
</dbReference>
<accession>A0A150KIX7</accession>
<gene>
    <name evidence="4" type="ORF">B4098_2647</name>
    <name evidence="5" type="ORF">B4099_2769</name>
    <name evidence="6" type="ORF">QN341_08980</name>
</gene>
<evidence type="ECO:0000313" key="6">
    <source>
        <dbReference type="EMBL" id="MDL5041219.1"/>
    </source>
</evidence>
<comment type="cofactor">
    <cofactor evidence="2">
        <name>a divalent metal cation</name>
        <dbReference type="ChEBI" id="CHEBI:60240"/>
    </cofactor>
</comment>
<protein>
    <recommendedName>
        <fullName evidence="2">Phosphoesterase</fullName>
        <ecNumber evidence="2">3.1.4.-</ecNumber>
    </recommendedName>
</protein>
<dbReference type="EC" id="3.1.4.-" evidence="2"/>
<feature type="domain" description="Calcineurin-like phosphoesterase" evidence="3">
    <location>
        <begin position="1"/>
        <end position="142"/>
    </location>
</feature>
<dbReference type="EMBL" id="LQYI01000002">
    <property type="protein sequence ID" value="KYC73808.1"/>
    <property type="molecule type" value="Genomic_DNA"/>
</dbReference>
<evidence type="ECO:0000256" key="2">
    <source>
        <dbReference type="RuleBase" id="RU362039"/>
    </source>
</evidence>
<dbReference type="NCBIfam" id="TIGR00040">
    <property type="entry name" value="yfcE"/>
    <property type="match status" value="1"/>
</dbReference>
<dbReference type="InterPro" id="IPR024654">
    <property type="entry name" value="Calcineurin-like_PHP_lpxH"/>
</dbReference>
<evidence type="ECO:0000313" key="5">
    <source>
        <dbReference type="EMBL" id="KYC73808.1"/>
    </source>
</evidence>
<dbReference type="EMBL" id="LQYG01000113">
    <property type="protein sequence ID" value="KYC59405.1"/>
    <property type="molecule type" value="Genomic_DNA"/>
</dbReference>
<dbReference type="EMBL" id="JASUZX010000001">
    <property type="protein sequence ID" value="MDL5041219.1"/>
    <property type="molecule type" value="Genomic_DNA"/>
</dbReference>
<evidence type="ECO:0000313" key="8">
    <source>
        <dbReference type="Proteomes" id="UP000075304"/>
    </source>
</evidence>
<evidence type="ECO:0000256" key="1">
    <source>
        <dbReference type="ARBA" id="ARBA00008950"/>
    </source>
</evidence>
<dbReference type="InterPro" id="IPR029052">
    <property type="entry name" value="Metallo-depent_PP-like"/>
</dbReference>
<dbReference type="Proteomes" id="UP000075304">
    <property type="component" value="Unassembled WGS sequence"/>
</dbReference>